<accession>A0A8J2ZIQ9</accession>
<reference evidence="4" key="1">
    <citation type="journal article" date="2014" name="Int. J. Syst. Evol. Microbiol.">
        <title>Complete genome sequence of Corynebacterium casei LMG S-19264T (=DSM 44701T), isolated from a smear-ripened cheese.</title>
        <authorList>
            <consortium name="US DOE Joint Genome Institute (JGI-PGF)"/>
            <person name="Walter F."/>
            <person name="Albersmeier A."/>
            <person name="Kalinowski J."/>
            <person name="Ruckert C."/>
        </authorList>
    </citation>
    <scope>NUCLEOTIDE SEQUENCE</scope>
    <source>
        <strain evidence="4">CGMCC 1.15762</strain>
    </source>
</reference>
<dbReference type="RefSeq" id="WP_188789498.1">
    <property type="nucleotide sequence ID" value="NZ_BMJV01000002.1"/>
</dbReference>
<feature type="domain" description="Chorismate mutase" evidence="3">
    <location>
        <begin position="4"/>
        <end position="95"/>
    </location>
</feature>
<sequence>MRDPATLADMTDLRTEIDDTDAQLCALLGHRARLISRAAQLKEENGWPARIDGRVEEVIDNVRRFAEAEGWDADLAEKLWRELVEWSIRREQVALGRE</sequence>
<dbReference type="InterPro" id="IPR002701">
    <property type="entry name" value="CM_II_prokaryot"/>
</dbReference>
<keyword evidence="2" id="KW-0413">Isomerase</keyword>
<protein>
    <recommendedName>
        <fullName evidence="1">chorismate mutase</fullName>
        <ecNumber evidence="1">5.4.99.5</ecNumber>
    </recommendedName>
</protein>
<dbReference type="PANTHER" id="PTHR38041:SF1">
    <property type="entry name" value="CHORISMATE MUTASE"/>
    <property type="match status" value="1"/>
</dbReference>
<dbReference type="Pfam" id="PF01817">
    <property type="entry name" value="CM_2"/>
    <property type="match status" value="1"/>
</dbReference>
<name>A0A8J2ZIQ9_9RHOB</name>
<evidence type="ECO:0000313" key="4">
    <source>
        <dbReference type="EMBL" id="GGG67999.1"/>
    </source>
</evidence>
<dbReference type="GO" id="GO:0004106">
    <property type="term" value="F:chorismate mutase activity"/>
    <property type="evidence" value="ECO:0007669"/>
    <property type="project" value="UniProtKB-EC"/>
</dbReference>
<dbReference type="InterPro" id="IPR051331">
    <property type="entry name" value="Chorismate_mutase-related"/>
</dbReference>
<keyword evidence="5" id="KW-1185">Reference proteome</keyword>
<dbReference type="InterPro" id="IPR036979">
    <property type="entry name" value="CM_dom_sf"/>
</dbReference>
<dbReference type="EMBL" id="BMJV01000002">
    <property type="protein sequence ID" value="GGG67999.1"/>
    <property type="molecule type" value="Genomic_DNA"/>
</dbReference>
<dbReference type="GO" id="GO:0009697">
    <property type="term" value="P:salicylic acid biosynthetic process"/>
    <property type="evidence" value="ECO:0007669"/>
    <property type="project" value="TreeGrafter"/>
</dbReference>
<reference evidence="4" key="2">
    <citation type="submission" date="2020-09" db="EMBL/GenBank/DDBJ databases">
        <authorList>
            <person name="Sun Q."/>
            <person name="Zhou Y."/>
        </authorList>
    </citation>
    <scope>NUCLEOTIDE SEQUENCE</scope>
    <source>
        <strain evidence="4">CGMCC 1.15762</strain>
    </source>
</reference>
<dbReference type="SUPFAM" id="SSF48600">
    <property type="entry name" value="Chorismate mutase II"/>
    <property type="match status" value="1"/>
</dbReference>
<dbReference type="AlphaFoldDB" id="A0A8J2ZIQ9"/>
<evidence type="ECO:0000313" key="5">
    <source>
        <dbReference type="Proteomes" id="UP000617145"/>
    </source>
</evidence>
<proteinExistence type="predicted"/>
<dbReference type="GO" id="GO:0046417">
    <property type="term" value="P:chorismate metabolic process"/>
    <property type="evidence" value="ECO:0007669"/>
    <property type="project" value="InterPro"/>
</dbReference>
<dbReference type="InterPro" id="IPR036263">
    <property type="entry name" value="Chorismate_II_sf"/>
</dbReference>
<dbReference type="PANTHER" id="PTHR38041">
    <property type="entry name" value="CHORISMATE MUTASE"/>
    <property type="match status" value="1"/>
</dbReference>
<dbReference type="Gene3D" id="1.20.59.10">
    <property type="entry name" value="Chorismate mutase"/>
    <property type="match status" value="1"/>
</dbReference>
<evidence type="ECO:0000256" key="2">
    <source>
        <dbReference type="ARBA" id="ARBA00023235"/>
    </source>
</evidence>
<dbReference type="Proteomes" id="UP000617145">
    <property type="component" value="Unassembled WGS sequence"/>
</dbReference>
<dbReference type="SMART" id="SM00830">
    <property type="entry name" value="CM_2"/>
    <property type="match status" value="1"/>
</dbReference>
<dbReference type="PROSITE" id="PS51168">
    <property type="entry name" value="CHORISMATE_MUT_2"/>
    <property type="match status" value="1"/>
</dbReference>
<organism evidence="4 5">
    <name type="scientific">Salipiger pallidus</name>
    <dbReference type="NCBI Taxonomy" id="1775170"/>
    <lineage>
        <taxon>Bacteria</taxon>
        <taxon>Pseudomonadati</taxon>
        <taxon>Pseudomonadota</taxon>
        <taxon>Alphaproteobacteria</taxon>
        <taxon>Rhodobacterales</taxon>
        <taxon>Roseobacteraceae</taxon>
        <taxon>Salipiger</taxon>
    </lineage>
</organism>
<gene>
    <name evidence="4" type="ORF">GCM10011415_13890</name>
</gene>
<dbReference type="EC" id="5.4.99.5" evidence="1"/>
<comment type="caution">
    <text evidence="4">The sequence shown here is derived from an EMBL/GenBank/DDBJ whole genome shotgun (WGS) entry which is preliminary data.</text>
</comment>
<evidence type="ECO:0000256" key="1">
    <source>
        <dbReference type="ARBA" id="ARBA00012404"/>
    </source>
</evidence>
<evidence type="ECO:0000259" key="3">
    <source>
        <dbReference type="PROSITE" id="PS51168"/>
    </source>
</evidence>